<evidence type="ECO:0000313" key="3">
    <source>
        <dbReference type="Proteomes" id="UP000694523"/>
    </source>
</evidence>
<evidence type="ECO:0000313" key="2">
    <source>
        <dbReference type="Ensembl" id="ENSNMLP00000008808.1"/>
    </source>
</evidence>
<accession>A0A8C6SM14</accession>
<name>A0A8C6SM14_9GOBI</name>
<dbReference type="Ensembl" id="ENSNMLT00000009990.1">
    <property type="protein sequence ID" value="ENSNMLP00000008808.1"/>
    <property type="gene ID" value="ENSNMLG00000006198.1"/>
</dbReference>
<proteinExistence type="predicted"/>
<keyword evidence="3" id="KW-1185">Reference proteome</keyword>
<sequence length="93" mass="10814">MCERAAEEQIQRLQCQLRETEEQLQKAAQAGLGLLDQQTELQEKLDEQRIEMTKALEVICVYFVSEILLPTTCITLYCRSVNKKITHLRKMLS</sequence>
<feature type="coiled-coil region" evidence="1">
    <location>
        <begin position="3"/>
        <end position="58"/>
    </location>
</feature>
<dbReference type="AlphaFoldDB" id="A0A8C6SM14"/>
<evidence type="ECO:0000256" key="1">
    <source>
        <dbReference type="SAM" id="Coils"/>
    </source>
</evidence>
<protein>
    <submittedName>
        <fullName evidence="2">Uncharacterized protein</fullName>
    </submittedName>
</protein>
<reference evidence="2" key="1">
    <citation type="submission" date="2025-08" db="UniProtKB">
        <authorList>
            <consortium name="Ensembl"/>
        </authorList>
    </citation>
    <scope>IDENTIFICATION</scope>
</reference>
<organism evidence="2 3">
    <name type="scientific">Neogobius melanostomus</name>
    <name type="common">round goby</name>
    <dbReference type="NCBI Taxonomy" id="47308"/>
    <lineage>
        <taxon>Eukaryota</taxon>
        <taxon>Metazoa</taxon>
        <taxon>Chordata</taxon>
        <taxon>Craniata</taxon>
        <taxon>Vertebrata</taxon>
        <taxon>Euteleostomi</taxon>
        <taxon>Actinopterygii</taxon>
        <taxon>Neopterygii</taxon>
        <taxon>Teleostei</taxon>
        <taxon>Neoteleostei</taxon>
        <taxon>Acanthomorphata</taxon>
        <taxon>Gobiaria</taxon>
        <taxon>Gobiiformes</taxon>
        <taxon>Gobioidei</taxon>
        <taxon>Gobiidae</taxon>
        <taxon>Benthophilinae</taxon>
        <taxon>Neogobiini</taxon>
        <taxon>Neogobius</taxon>
    </lineage>
</organism>
<reference evidence="2" key="2">
    <citation type="submission" date="2025-09" db="UniProtKB">
        <authorList>
            <consortium name="Ensembl"/>
        </authorList>
    </citation>
    <scope>IDENTIFICATION</scope>
</reference>
<dbReference type="Proteomes" id="UP000694523">
    <property type="component" value="Unplaced"/>
</dbReference>
<keyword evidence="1" id="KW-0175">Coiled coil</keyword>